<comment type="caution">
    <text evidence="1">The sequence shown here is derived from an EMBL/GenBank/DDBJ whole genome shotgun (WGS) entry which is preliminary data.</text>
</comment>
<accession>A0A2W5B143</accession>
<dbReference type="Proteomes" id="UP000249451">
    <property type="component" value="Unassembled WGS sequence"/>
</dbReference>
<dbReference type="InterPro" id="IPR027961">
    <property type="entry name" value="DUF4442"/>
</dbReference>
<dbReference type="SUPFAM" id="SSF54637">
    <property type="entry name" value="Thioesterase/thiol ester dehydrase-isomerase"/>
    <property type="match status" value="1"/>
</dbReference>
<dbReference type="RefSeq" id="WP_284758817.1">
    <property type="nucleotide sequence ID" value="NZ_CP136640.1"/>
</dbReference>
<evidence type="ECO:0008006" key="3">
    <source>
        <dbReference type="Google" id="ProtNLM"/>
    </source>
</evidence>
<sequence length="266" mass="29872">MNSAVKTITGAAGKPFQKLKLPQKVLREGFENPSLARRLFNLWPPLLGAGVRITHIADDWSAGRLELNLRWWNRNMHGAGFGGTLFSMTDVLFGTLVMGRLGSDYEAWTRTGTFQYLSPGRRGAYLDVEVTDELLAWMKEVVAEDGYCNVPYTSVIYNKDGSVAGIGQQDLHVRPRRSGKLAHLKRAPEPKHATEARGLVLESLANAVLWHCFKEQPSVLTSLMSRQRRIPQPDEQMRMVVREVLDREAATREELLELGVAEKFLG</sequence>
<evidence type="ECO:0000313" key="2">
    <source>
        <dbReference type="Proteomes" id="UP000249451"/>
    </source>
</evidence>
<gene>
    <name evidence="1" type="ORF">DI609_08085</name>
</gene>
<proteinExistence type="predicted"/>
<dbReference type="Gene3D" id="3.10.129.10">
    <property type="entry name" value="Hotdog Thioesterase"/>
    <property type="match status" value="1"/>
</dbReference>
<reference evidence="1 2" key="1">
    <citation type="submission" date="2017-11" db="EMBL/GenBank/DDBJ databases">
        <title>Infants hospitalized years apart are colonized by the same room-sourced microbial strains.</title>
        <authorList>
            <person name="Brooks B."/>
            <person name="Olm M.R."/>
            <person name="Firek B.A."/>
            <person name="Baker R."/>
            <person name="Thomas B.C."/>
            <person name="Morowitz M.J."/>
            <person name="Banfield J.F."/>
        </authorList>
    </citation>
    <scope>NUCLEOTIDE SEQUENCE [LARGE SCALE GENOMIC DNA]</scope>
    <source>
        <strain evidence="1">S2_012_000_R3_87</strain>
    </source>
</reference>
<name>A0A2W5B143_9CORY</name>
<protein>
    <recommendedName>
        <fullName evidence="3">DUF4442 domain-containing protein</fullName>
    </recommendedName>
</protein>
<dbReference type="AlphaFoldDB" id="A0A2W5B143"/>
<organism evidence="1 2">
    <name type="scientific">Corynebacterium urealyticum</name>
    <dbReference type="NCBI Taxonomy" id="43771"/>
    <lineage>
        <taxon>Bacteria</taxon>
        <taxon>Bacillati</taxon>
        <taxon>Actinomycetota</taxon>
        <taxon>Actinomycetes</taxon>
        <taxon>Mycobacteriales</taxon>
        <taxon>Corynebacteriaceae</taxon>
        <taxon>Corynebacterium</taxon>
    </lineage>
</organism>
<dbReference type="EMBL" id="QFNY01000190">
    <property type="protein sequence ID" value="PZO99553.1"/>
    <property type="molecule type" value="Genomic_DNA"/>
</dbReference>
<dbReference type="InterPro" id="IPR029069">
    <property type="entry name" value="HotDog_dom_sf"/>
</dbReference>
<dbReference type="Pfam" id="PF14539">
    <property type="entry name" value="DUF4442"/>
    <property type="match status" value="1"/>
</dbReference>
<evidence type="ECO:0000313" key="1">
    <source>
        <dbReference type="EMBL" id="PZO99553.1"/>
    </source>
</evidence>